<reference evidence="2 3" key="1">
    <citation type="submission" date="2019-07" db="EMBL/GenBank/DDBJ databases">
        <title>Genomic Encyclopedia of Archaeal and Bacterial Type Strains, Phase II (KMG-II): from individual species to whole genera.</title>
        <authorList>
            <person name="Goeker M."/>
        </authorList>
    </citation>
    <scope>NUCLEOTIDE SEQUENCE [LARGE SCALE GENOMIC DNA]</scope>
    <source>
        <strain evidence="2 3">DSM 21935</strain>
    </source>
</reference>
<name>A0A5D3YJ76_9BACT</name>
<comment type="caution">
    <text evidence="2">The sequence shown here is derived from an EMBL/GenBank/DDBJ whole genome shotgun (WGS) entry which is preliminary data.</text>
</comment>
<organism evidence="2 3">
    <name type="scientific">Fodinibius salinus</name>
    <dbReference type="NCBI Taxonomy" id="860790"/>
    <lineage>
        <taxon>Bacteria</taxon>
        <taxon>Pseudomonadati</taxon>
        <taxon>Balneolota</taxon>
        <taxon>Balneolia</taxon>
        <taxon>Balneolales</taxon>
        <taxon>Balneolaceae</taxon>
        <taxon>Fodinibius</taxon>
    </lineage>
</organism>
<keyword evidence="3" id="KW-1185">Reference proteome</keyword>
<gene>
    <name evidence="2" type="ORF">LX73_1536</name>
</gene>
<proteinExistence type="predicted"/>
<protein>
    <submittedName>
        <fullName evidence="2">Uncharacterized protein</fullName>
    </submittedName>
</protein>
<accession>A0A5D3YJ76</accession>
<dbReference type="RefSeq" id="WP_211359386.1">
    <property type="nucleotide sequence ID" value="NZ_VNHY01000002.1"/>
</dbReference>
<feature type="signal peptide" evidence="1">
    <location>
        <begin position="1"/>
        <end position="24"/>
    </location>
</feature>
<dbReference type="AlphaFoldDB" id="A0A5D3YJ76"/>
<evidence type="ECO:0000256" key="1">
    <source>
        <dbReference type="SAM" id="SignalP"/>
    </source>
</evidence>
<dbReference type="Proteomes" id="UP000324595">
    <property type="component" value="Unassembled WGS sequence"/>
</dbReference>
<feature type="chain" id="PRO_5023118864" evidence="1">
    <location>
        <begin position="25"/>
        <end position="212"/>
    </location>
</feature>
<keyword evidence="1" id="KW-0732">Signal</keyword>
<sequence length="212" mass="22888">MRRLSRVFAGVVFGILLLSASATVAQEMQVSSKQQVAAAVSAAPDEMQSGTAVLGYKDSGKLIQLREGSNKLICIADKPGDDEFHVACYHKDLEPFMKRGRELRAQGLSTAKVDSLRRAEVKAGKLELPRKAMALYSLTASKGSYDYETGTITNASPLYVIYVPFATSTTTGLSEKPASKGAPWIMEPGKPWAHIMVVTGRNVSSSTDDENK</sequence>
<dbReference type="EMBL" id="VNHY01000002">
    <property type="protein sequence ID" value="TYP93823.1"/>
    <property type="molecule type" value="Genomic_DNA"/>
</dbReference>
<evidence type="ECO:0000313" key="2">
    <source>
        <dbReference type="EMBL" id="TYP93823.1"/>
    </source>
</evidence>
<evidence type="ECO:0000313" key="3">
    <source>
        <dbReference type="Proteomes" id="UP000324595"/>
    </source>
</evidence>